<reference evidence="1 2" key="1">
    <citation type="submission" date="2019-08" db="EMBL/GenBank/DDBJ databases">
        <title>Whole genome of Aphis craccivora.</title>
        <authorList>
            <person name="Voronova N.V."/>
            <person name="Shulinski R.S."/>
            <person name="Bandarenka Y.V."/>
            <person name="Zhorov D.G."/>
            <person name="Warner D."/>
        </authorList>
    </citation>
    <scope>NUCLEOTIDE SEQUENCE [LARGE SCALE GENOMIC DNA]</scope>
    <source>
        <strain evidence="1">180601</strain>
        <tissue evidence="1">Whole Body</tissue>
    </source>
</reference>
<comment type="caution">
    <text evidence="1">The sequence shown here is derived from an EMBL/GenBank/DDBJ whole genome shotgun (WGS) entry which is preliminary data.</text>
</comment>
<sequence length="62" mass="7277">MAILITVFITKDTRIIILTLFRLFLATGNSFRSISFSFRLDERTVRRMFTHAAKPYPSFYSP</sequence>
<dbReference type="AlphaFoldDB" id="A0A6G0W5F7"/>
<protein>
    <submittedName>
        <fullName evidence="1">DDE Tnp4 domain-containing protein</fullName>
    </submittedName>
</protein>
<name>A0A6G0W5F7_APHCR</name>
<evidence type="ECO:0000313" key="2">
    <source>
        <dbReference type="Proteomes" id="UP000478052"/>
    </source>
</evidence>
<evidence type="ECO:0000313" key="1">
    <source>
        <dbReference type="EMBL" id="KAF0721247.1"/>
    </source>
</evidence>
<gene>
    <name evidence="1" type="ORF">FWK35_00027455</name>
</gene>
<dbReference type="Proteomes" id="UP000478052">
    <property type="component" value="Unassembled WGS sequence"/>
</dbReference>
<accession>A0A6G0W5F7</accession>
<dbReference type="EMBL" id="VUJU01009254">
    <property type="protein sequence ID" value="KAF0721247.1"/>
    <property type="molecule type" value="Genomic_DNA"/>
</dbReference>
<organism evidence="1 2">
    <name type="scientific">Aphis craccivora</name>
    <name type="common">Cowpea aphid</name>
    <dbReference type="NCBI Taxonomy" id="307492"/>
    <lineage>
        <taxon>Eukaryota</taxon>
        <taxon>Metazoa</taxon>
        <taxon>Ecdysozoa</taxon>
        <taxon>Arthropoda</taxon>
        <taxon>Hexapoda</taxon>
        <taxon>Insecta</taxon>
        <taxon>Pterygota</taxon>
        <taxon>Neoptera</taxon>
        <taxon>Paraneoptera</taxon>
        <taxon>Hemiptera</taxon>
        <taxon>Sternorrhyncha</taxon>
        <taxon>Aphidomorpha</taxon>
        <taxon>Aphidoidea</taxon>
        <taxon>Aphididae</taxon>
        <taxon>Aphidini</taxon>
        <taxon>Aphis</taxon>
        <taxon>Aphis</taxon>
    </lineage>
</organism>
<keyword evidence="2" id="KW-1185">Reference proteome</keyword>
<proteinExistence type="predicted"/>